<evidence type="ECO:0000256" key="2">
    <source>
        <dbReference type="ARBA" id="ARBA00022801"/>
    </source>
</evidence>
<dbReference type="PANTHER" id="PTHR30023">
    <property type="entry name" value="D-ALANYL-D-ALANINE CARBOXYPEPTIDASE"/>
    <property type="match status" value="1"/>
</dbReference>
<dbReference type="SUPFAM" id="SSF56601">
    <property type="entry name" value="beta-lactamase/transpeptidase-like"/>
    <property type="match status" value="1"/>
</dbReference>
<keyword evidence="2 3" id="KW-0378">Hydrolase</keyword>
<organism evidence="3 4">
    <name type="scientific">Mesobacillus maritimus</name>
    <dbReference type="NCBI Taxonomy" id="1643336"/>
    <lineage>
        <taxon>Bacteria</taxon>
        <taxon>Bacillati</taxon>
        <taxon>Bacillota</taxon>
        <taxon>Bacilli</taxon>
        <taxon>Bacillales</taxon>
        <taxon>Bacillaceae</taxon>
        <taxon>Mesobacillus</taxon>
    </lineage>
</organism>
<dbReference type="InterPro" id="IPR000667">
    <property type="entry name" value="Peptidase_S13"/>
</dbReference>
<dbReference type="EMBL" id="JACWFH010000007">
    <property type="protein sequence ID" value="MBY0095910.1"/>
    <property type="molecule type" value="Genomic_DNA"/>
</dbReference>
<dbReference type="Gene3D" id="3.40.710.10">
    <property type="entry name" value="DD-peptidase/beta-lactamase superfamily"/>
    <property type="match status" value="1"/>
</dbReference>
<dbReference type="Proteomes" id="UP000769780">
    <property type="component" value="Unassembled WGS sequence"/>
</dbReference>
<evidence type="ECO:0000256" key="1">
    <source>
        <dbReference type="ARBA" id="ARBA00006096"/>
    </source>
</evidence>
<dbReference type="Pfam" id="PF02113">
    <property type="entry name" value="Peptidase_S13"/>
    <property type="match status" value="1"/>
</dbReference>
<evidence type="ECO:0000313" key="3">
    <source>
        <dbReference type="EMBL" id="MBY0095910.1"/>
    </source>
</evidence>
<keyword evidence="4" id="KW-1185">Reference proteome</keyword>
<name>A0ABS7K169_9BACI</name>
<dbReference type="Gene3D" id="3.50.80.20">
    <property type="entry name" value="D-Ala-D-Ala carboxypeptidase C, peptidase S13"/>
    <property type="match status" value="1"/>
</dbReference>
<dbReference type="RefSeq" id="WP_221871884.1">
    <property type="nucleotide sequence ID" value="NZ_JACWFH010000007.1"/>
</dbReference>
<comment type="similarity">
    <text evidence="1">Belongs to the peptidase S13 family.</text>
</comment>
<keyword evidence="3" id="KW-0645">Protease</keyword>
<dbReference type="NCBIfam" id="TIGR00666">
    <property type="entry name" value="PBP4"/>
    <property type="match status" value="1"/>
</dbReference>
<protein>
    <submittedName>
        <fullName evidence="3">D-alanyl-D-alanine carboxypeptidase/D-alanyl-D-alanine-endopeptidase</fullName>
        <ecNumber evidence="3">3.4.16.4</ecNumber>
    </submittedName>
</protein>
<proteinExistence type="inferred from homology"/>
<sequence>MLSFVTFFLVPSSHSSGAEPNNRLQTEINQLLQEEPMLKGGIAGISIRSGSTGEILYDHNGDTRMRPASNMKLLTSAAALSVLGGNYRFKTEVKINGNVIGNTLKGNLYLKGYGDPTLLRKDLTKMAKDIARTGISIIQGDLIADDSWFDDVRLSKDLVWSDEYAYYGSQISALTVSPNKDYDTGTVIVEVSPGRKVGDAGHIKLSHRTEYINVINQSVTISPEGKTDLSIEREHGKNTIYVKGFLPLGAKSKKEWISVWEPTEFVLDLFKQELAKQGISVKGRYKVGETSKDARILTSHLSMPLSKILIPFMKLSNNGHAEILVKAMGKLKKGEGSWEKGLDVLIEQLPRLGVDPNTVVIRDGSGISHVNLIPANEISGLLYTVQKEEWFPSFITALPCAGKKDKMIGGTLIRRMESLNVKAKTGTISTVTSLSGYVTTKKGETFIFSILLNNLLDEENGKDIEDKIVGIIANHNK</sequence>
<dbReference type="GO" id="GO:0009002">
    <property type="term" value="F:serine-type D-Ala-D-Ala carboxypeptidase activity"/>
    <property type="evidence" value="ECO:0007669"/>
    <property type="project" value="UniProtKB-EC"/>
</dbReference>
<reference evidence="3 4" key="1">
    <citation type="submission" date="2020-07" db="EMBL/GenBank/DDBJ databases">
        <title>Fungal Genomes of the International Space Station.</title>
        <authorList>
            <person name="Seuylemezian A."/>
            <person name="Singh N.K."/>
            <person name="Wood J."/>
            <person name="Venkateswaran K."/>
        </authorList>
    </citation>
    <scope>NUCLEOTIDE SEQUENCE [LARGE SCALE GENOMIC DNA]</scope>
    <source>
        <strain evidence="3 4">PL-B2</strain>
    </source>
</reference>
<accession>A0ABS7K169</accession>
<dbReference type="InterPro" id="IPR012338">
    <property type="entry name" value="Beta-lactam/transpept-like"/>
</dbReference>
<keyword evidence="3" id="KW-0121">Carboxypeptidase</keyword>
<gene>
    <name evidence="3" type="primary">dacB</name>
    <name evidence="3" type="ORF">H0185_03705</name>
</gene>
<comment type="caution">
    <text evidence="3">The sequence shown here is derived from an EMBL/GenBank/DDBJ whole genome shotgun (WGS) entry which is preliminary data.</text>
</comment>
<dbReference type="PRINTS" id="PR00922">
    <property type="entry name" value="DADACBPTASE3"/>
</dbReference>
<dbReference type="PANTHER" id="PTHR30023:SF0">
    <property type="entry name" value="PENICILLIN-SENSITIVE CARBOXYPEPTIDASE A"/>
    <property type="match status" value="1"/>
</dbReference>
<evidence type="ECO:0000313" key="4">
    <source>
        <dbReference type="Proteomes" id="UP000769780"/>
    </source>
</evidence>
<dbReference type="EC" id="3.4.16.4" evidence="3"/>